<organism evidence="2 3">
    <name type="scientific">Brevibacillus brevis</name>
    <name type="common">Bacillus brevis</name>
    <dbReference type="NCBI Taxonomy" id="1393"/>
    <lineage>
        <taxon>Bacteria</taxon>
        <taxon>Bacillati</taxon>
        <taxon>Bacillota</taxon>
        <taxon>Bacilli</taxon>
        <taxon>Bacillales</taxon>
        <taxon>Paenibacillaceae</taxon>
        <taxon>Brevibacillus</taxon>
    </lineage>
</organism>
<feature type="domain" description="D-glucuronyl C5-epimerase C-terminal" evidence="1">
    <location>
        <begin position="94"/>
        <end position="243"/>
    </location>
</feature>
<dbReference type="Proteomes" id="UP000317713">
    <property type="component" value="Chromosome"/>
</dbReference>
<evidence type="ECO:0000259" key="1">
    <source>
        <dbReference type="Pfam" id="PF06662"/>
    </source>
</evidence>
<dbReference type="InterPro" id="IPR008928">
    <property type="entry name" value="6-hairpin_glycosidase_sf"/>
</dbReference>
<sequence>MTFQMPDFSHAFAQRSRDLYHIRFLDDGYPGKAIENEIVPHPLFGTFVIRDYVTQFEETGAPRLKEAIMRVADAAISRMEEFHDAIVFWYPLESSYNYSNQLYYSGLTQSHYMQLLSKVYELTGETKYKIAAEKMFASLKIPVDSGGVYYLSSHGSTVQETPMSPISHILNGWLSAITNIKRFADTFKHKEAHQFWEENMSTLMKMLPLYDIPTLANTRYLLNGPVAFKLATTIQNVEIHKVKLKVPNEGVYDITLPQIKKSWSNFIEPRSVRVEGQKILFNNKKAKINALVSRYPYPTENKLILTLASPESTTLSVDMQHGDFVPTKNRQQNCQFTQIAQVPVAKGFNQLEISIPRELSEWVGYPTIFKQIGTRYYNNYHFIHIVKMEDFYEDTGENIFKHYAEKWNEYVKMWPTMELYNGMEARTYEFIRLR</sequence>
<dbReference type="InterPro" id="IPR039721">
    <property type="entry name" value="C5-epimerase"/>
</dbReference>
<gene>
    <name evidence="2" type="ORF">FPS98_25345</name>
</gene>
<dbReference type="Pfam" id="PF06662">
    <property type="entry name" value="C5-epim_C"/>
    <property type="match status" value="1"/>
</dbReference>
<dbReference type="GO" id="GO:0047464">
    <property type="term" value="F:heparosan-N-sulfate-glucuronate 5-epimerase activity"/>
    <property type="evidence" value="ECO:0007669"/>
    <property type="project" value="InterPro"/>
</dbReference>
<dbReference type="PANTHER" id="PTHR13174:SF3">
    <property type="entry name" value="D-GLUCURONYL C5-EPIMERASE"/>
    <property type="match status" value="1"/>
</dbReference>
<name>A0A517IDQ2_BREBE</name>
<evidence type="ECO:0000313" key="2">
    <source>
        <dbReference type="EMBL" id="QDS37007.1"/>
    </source>
</evidence>
<dbReference type="GO" id="GO:0015012">
    <property type="term" value="P:heparan sulfate proteoglycan biosynthetic process"/>
    <property type="evidence" value="ECO:0007669"/>
    <property type="project" value="InterPro"/>
</dbReference>
<proteinExistence type="predicted"/>
<reference evidence="2 3" key="1">
    <citation type="submission" date="2019-07" db="EMBL/GenBank/DDBJ databases">
        <title>Characterization of Brevibacillus brevis HK544, as a potential biocontrol agent.</title>
        <authorList>
            <person name="Kim H."/>
        </authorList>
    </citation>
    <scope>NUCLEOTIDE SEQUENCE [LARGE SCALE GENOMIC DNA]</scope>
    <source>
        <strain evidence="2 3">HK544</strain>
    </source>
</reference>
<dbReference type="GO" id="GO:0005975">
    <property type="term" value="P:carbohydrate metabolic process"/>
    <property type="evidence" value="ECO:0007669"/>
    <property type="project" value="InterPro"/>
</dbReference>
<dbReference type="AlphaFoldDB" id="A0A517IDQ2"/>
<evidence type="ECO:0000313" key="3">
    <source>
        <dbReference type="Proteomes" id="UP000317713"/>
    </source>
</evidence>
<dbReference type="PANTHER" id="PTHR13174">
    <property type="entry name" value="D-GLUCURONYL C5-EPIMERASE"/>
    <property type="match status" value="1"/>
</dbReference>
<dbReference type="InterPro" id="IPR010598">
    <property type="entry name" value="C5-epim_C"/>
</dbReference>
<dbReference type="SUPFAM" id="SSF48208">
    <property type="entry name" value="Six-hairpin glycosidases"/>
    <property type="match status" value="1"/>
</dbReference>
<accession>A0A517IDQ2</accession>
<dbReference type="RefSeq" id="WP_144618468.1">
    <property type="nucleotide sequence ID" value="NZ_CP042161.1"/>
</dbReference>
<protein>
    <recommendedName>
        <fullName evidence="1">D-glucuronyl C5-epimerase C-terminal domain-containing protein</fullName>
    </recommendedName>
</protein>
<dbReference type="EMBL" id="CP042161">
    <property type="protein sequence ID" value="QDS37007.1"/>
    <property type="molecule type" value="Genomic_DNA"/>
</dbReference>